<sequence length="88" mass="10387">MPSLHRDTLNSHRAASPLIRVVEREERWERPLTTSRMFYLITEEELRQIILSPVWCSKLQLRIGVQPALDKMNFVGLDLMLLSIRCHM</sequence>
<protein>
    <submittedName>
        <fullName evidence="1">Uncharacterized protein</fullName>
    </submittedName>
</protein>
<dbReference type="Proteomes" id="UP000887159">
    <property type="component" value="Unassembled WGS sequence"/>
</dbReference>
<name>A0A8X7BL42_TRICX</name>
<keyword evidence="2" id="KW-1185">Reference proteome</keyword>
<evidence type="ECO:0000313" key="1">
    <source>
        <dbReference type="EMBL" id="GFY35163.1"/>
    </source>
</evidence>
<evidence type="ECO:0000313" key="2">
    <source>
        <dbReference type="Proteomes" id="UP000887159"/>
    </source>
</evidence>
<dbReference type="AlphaFoldDB" id="A0A8X7BL42"/>
<organism evidence="1 2">
    <name type="scientific">Trichonephila clavipes</name>
    <name type="common">Golden silk orbweaver</name>
    <name type="synonym">Nephila clavipes</name>
    <dbReference type="NCBI Taxonomy" id="2585209"/>
    <lineage>
        <taxon>Eukaryota</taxon>
        <taxon>Metazoa</taxon>
        <taxon>Ecdysozoa</taxon>
        <taxon>Arthropoda</taxon>
        <taxon>Chelicerata</taxon>
        <taxon>Arachnida</taxon>
        <taxon>Araneae</taxon>
        <taxon>Araneomorphae</taxon>
        <taxon>Entelegynae</taxon>
        <taxon>Araneoidea</taxon>
        <taxon>Nephilidae</taxon>
        <taxon>Trichonephila</taxon>
    </lineage>
</organism>
<comment type="caution">
    <text evidence="1">The sequence shown here is derived from an EMBL/GenBank/DDBJ whole genome shotgun (WGS) entry which is preliminary data.</text>
</comment>
<accession>A0A8X7BL42</accession>
<dbReference type="EMBL" id="BMAU01021430">
    <property type="protein sequence ID" value="GFY35163.1"/>
    <property type="molecule type" value="Genomic_DNA"/>
</dbReference>
<gene>
    <name evidence="1" type="ORF">TNCV_5045381</name>
</gene>
<proteinExistence type="predicted"/>
<reference evidence="1" key="1">
    <citation type="submission" date="2020-08" db="EMBL/GenBank/DDBJ databases">
        <title>Multicomponent nature underlies the extraordinary mechanical properties of spider dragline silk.</title>
        <authorList>
            <person name="Kono N."/>
            <person name="Nakamura H."/>
            <person name="Mori M."/>
            <person name="Yoshida Y."/>
            <person name="Ohtoshi R."/>
            <person name="Malay A.D."/>
            <person name="Moran D.A.P."/>
            <person name="Tomita M."/>
            <person name="Numata K."/>
            <person name="Arakawa K."/>
        </authorList>
    </citation>
    <scope>NUCLEOTIDE SEQUENCE</scope>
</reference>